<feature type="transmembrane region" description="Helical" evidence="7">
    <location>
        <begin position="317"/>
        <end position="340"/>
    </location>
</feature>
<name>A0A2P6ND65_9EUKA</name>
<dbReference type="Gene3D" id="1.20.120.1770">
    <property type="match status" value="1"/>
</dbReference>
<keyword evidence="6 7" id="KW-0472">Membrane</keyword>
<keyword evidence="2" id="KW-0813">Transport</keyword>
<keyword evidence="3 7" id="KW-0812">Transmembrane</keyword>
<evidence type="ECO:0000256" key="1">
    <source>
        <dbReference type="ARBA" id="ARBA00004370"/>
    </source>
</evidence>
<keyword evidence="4" id="KW-0249">Electron transport</keyword>
<evidence type="ECO:0000256" key="3">
    <source>
        <dbReference type="ARBA" id="ARBA00022692"/>
    </source>
</evidence>
<evidence type="ECO:0000313" key="9">
    <source>
        <dbReference type="EMBL" id="PRP81890.1"/>
    </source>
</evidence>
<dbReference type="Proteomes" id="UP000241769">
    <property type="component" value="Unassembled WGS sequence"/>
</dbReference>
<accession>A0A2P6ND65</accession>
<dbReference type="Pfam" id="PF03188">
    <property type="entry name" value="Cytochrom_B561"/>
    <property type="match status" value="1"/>
</dbReference>
<dbReference type="InterPro" id="IPR006593">
    <property type="entry name" value="Cyt_b561/ferric_Rdtase_TM"/>
</dbReference>
<dbReference type="OrthoDB" id="19261at2759"/>
<sequence length="455" mass="51104">MLLTNHPQKKNDRDIPTMEISKLRSTTPNHGKISSGNYKADISGVSKRPGYIFNPPGVYLLDKAAAATPLYPKRLTTTSGGGGRVEAPPNTFNRLKGVGVLLLFPFERIRKVGIWTVRLSMACRVERHVRLLLRQDDSTSSYTRLCQVLIRFLILPPSIITTPQLSVGYVTPADEFWQGMSNLSLRILAARRQHLTRPHGRSNQNAITYHALTFHLGIPRGIGKIMISAVMAEPPISYRTAHIVLMSIAFVLLLPLAAFIAHFAKAYKKRWVPYHAILNTATFILVAVAFAFGVYFAENDYTRPGKNTRTRVIIAHAWIGTFITFFITVQFLLGIGAHVYHDHRAGKDPSKKGRPTVPGIIHRWLGRVAFLLAVVNISSGMAYVGAATVWIVLFCVWGGLVILLWLVWSPFAWHKKEEKRLKEKTKTETASLKPTSRQTTFSLRNRFLLVSQFSR</sequence>
<comment type="caution">
    <text evidence="9">The sequence shown here is derived from an EMBL/GenBank/DDBJ whole genome shotgun (WGS) entry which is preliminary data.</text>
</comment>
<dbReference type="CDD" id="cd08760">
    <property type="entry name" value="Cyt_b561_FRRS1_like"/>
    <property type="match status" value="1"/>
</dbReference>
<feature type="transmembrane region" description="Helical" evidence="7">
    <location>
        <begin position="361"/>
        <end position="384"/>
    </location>
</feature>
<proteinExistence type="predicted"/>
<dbReference type="GO" id="GO:0016020">
    <property type="term" value="C:membrane"/>
    <property type="evidence" value="ECO:0007669"/>
    <property type="project" value="UniProtKB-SubCell"/>
</dbReference>
<evidence type="ECO:0000256" key="4">
    <source>
        <dbReference type="ARBA" id="ARBA00022982"/>
    </source>
</evidence>
<organism evidence="9 10">
    <name type="scientific">Planoprotostelium fungivorum</name>
    <dbReference type="NCBI Taxonomy" id="1890364"/>
    <lineage>
        <taxon>Eukaryota</taxon>
        <taxon>Amoebozoa</taxon>
        <taxon>Evosea</taxon>
        <taxon>Variosea</taxon>
        <taxon>Cavosteliida</taxon>
        <taxon>Cavosteliaceae</taxon>
        <taxon>Planoprotostelium</taxon>
    </lineage>
</organism>
<feature type="transmembrane region" description="Helical" evidence="7">
    <location>
        <begin position="276"/>
        <end position="297"/>
    </location>
</feature>
<evidence type="ECO:0000256" key="7">
    <source>
        <dbReference type="SAM" id="Phobius"/>
    </source>
</evidence>
<dbReference type="SMART" id="SM00665">
    <property type="entry name" value="B561"/>
    <property type="match status" value="1"/>
</dbReference>
<evidence type="ECO:0000259" key="8">
    <source>
        <dbReference type="PROSITE" id="PS50939"/>
    </source>
</evidence>
<protein>
    <recommendedName>
        <fullName evidence="8">Cytochrome b561 domain-containing protein</fullName>
    </recommendedName>
</protein>
<reference evidence="9 10" key="1">
    <citation type="journal article" date="2018" name="Genome Biol. Evol.">
        <title>Multiple Roots of Fruiting Body Formation in Amoebozoa.</title>
        <authorList>
            <person name="Hillmann F."/>
            <person name="Forbes G."/>
            <person name="Novohradska S."/>
            <person name="Ferling I."/>
            <person name="Riege K."/>
            <person name="Groth M."/>
            <person name="Westermann M."/>
            <person name="Marz M."/>
            <person name="Spaller T."/>
            <person name="Winckler T."/>
            <person name="Schaap P."/>
            <person name="Glockner G."/>
        </authorList>
    </citation>
    <scope>NUCLEOTIDE SEQUENCE [LARGE SCALE GENOMIC DNA]</scope>
    <source>
        <strain evidence="9 10">Jena</strain>
    </source>
</reference>
<evidence type="ECO:0000313" key="10">
    <source>
        <dbReference type="Proteomes" id="UP000241769"/>
    </source>
</evidence>
<keyword evidence="10" id="KW-1185">Reference proteome</keyword>
<comment type="subcellular location">
    <subcellularLocation>
        <location evidence="1">Membrane</location>
    </subcellularLocation>
</comment>
<dbReference type="AlphaFoldDB" id="A0A2P6ND65"/>
<dbReference type="EMBL" id="MDYQ01000115">
    <property type="protein sequence ID" value="PRP81890.1"/>
    <property type="molecule type" value="Genomic_DNA"/>
</dbReference>
<evidence type="ECO:0000256" key="6">
    <source>
        <dbReference type="ARBA" id="ARBA00023136"/>
    </source>
</evidence>
<dbReference type="PANTHER" id="PTHR47797:SF5">
    <property type="entry name" value="CELLOBIOSE DEHYDROGENASE CYTOCHROME DOMAIN-CONTAINING PROTEIN"/>
    <property type="match status" value="1"/>
</dbReference>
<evidence type="ECO:0000256" key="5">
    <source>
        <dbReference type="ARBA" id="ARBA00022989"/>
    </source>
</evidence>
<feature type="domain" description="Cytochrome b561" evidence="8">
    <location>
        <begin position="195"/>
        <end position="417"/>
    </location>
</feature>
<dbReference type="PROSITE" id="PS50939">
    <property type="entry name" value="CYTOCHROME_B561"/>
    <property type="match status" value="1"/>
</dbReference>
<gene>
    <name evidence="9" type="ORF">PROFUN_08754</name>
</gene>
<keyword evidence="5 7" id="KW-1133">Transmembrane helix</keyword>
<feature type="transmembrane region" description="Helical" evidence="7">
    <location>
        <begin position="243"/>
        <end position="264"/>
    </location>
</feature>
<feature type="transmembrane region" description="Helical" evidence="7">
    <location>
        <begin position="390"/>
        <end position="413"/>
    </location>
</feature>
<dbReference type="InParanoid" id="A0A2P6ND65"/>
<dbReference type="PANTHER" id="PTHR47797">
    <property type="entry name" value="DEHYDROGENASE, PUTATIVE (AFU_ORTHOLOGUE AFUA_8G05805)-RELATED"/>
    <property type="match status" value="1"/>
</dbReference>
<evidence type="ECO:0000256" key="2">
    <source>
        <dbReference type="ARBA" id="ARBA00022448"/>
    </source>
</evidence>